<reference evidence="1" key="2">
    <citation type="journal article" date="2015" name="Data Brief">
        <title>Shoot transcriptome of the giant reed, Arundo donax.</title>
        <authorList>
            <person name="Barrero R.A."/>
            <person name="Guerrero F.D."/>
            <person name="Moolhuijzen P."/>
            <person name="Goolsby J.A."/>
            <person name="Tidwell J."/>
            <person name="Bellgard S.E."/>
            <person name="Bellgard M.I."/>
        </authorList>
    </citation>
    <scope>NUCLEOTIDE SEQUENCE</scope>
    <source>
        <tissue evidence="1">Shoot tissue taken approximately 20 cm above the soil surface</tissue>
    </source>
</reference>
<evidence type="ECO:0008006" key="2">
    <source>
        <dbReference type="Google" id="ProtNLM"/>
    </source>
</evidence>
<evidence type="ECO:0000313" key="1">
    <source>
        <dbReference type="EMBL" id="JAD40716.1"/>
    </source>
</evidence>
<protein>
    <recommendedName>
        <fullName evidence="2">GAG-pre-integrase domain-containing protein</fullName>
    </recommendedName>
</protein>
<organism evidence="1">
    <name type="scientific">Arundo donax</name>
    <name type="common">Giant reed</name>
    <name type="synonym">Donax arundinaceus</name>
    <dbReference type="NCBI Taxonomy" id="35708"/>
    <lineage>
        <taxon>Eukaryota</taxon>
        <taxon>Viridiplantae</taxon>
        <taxon>Streptophyta</taxon>
        <taxon>Embryophyta</taxon>
        <taxon>Tracheophyta</taxon>
        <taxon>Spermatophyta</taxon>
        <taxon>Magnoliopsida</taxon>
        <taxon>Liliopsida</taxon>
        <taxon>Poales</taxon>
        <taxon>Poaceae</taxon>
        <taxon>PACMAD clade</taxon>
        <taxon>Arundinoideae</taxon>
        <taxon>Arundineae</taxon>
        <taxon>Arundo</taxon>
    </lineage>
</organism>
<dbReference type="EMBL" id="GBRH01257179">
    <property type="protein sequence ID" value="JAD40716.1"/>
    <property type="molecule type" value="Transcribed_RNA"/>
</dbReference>
<dbReference type="AlphaFoldDB" id="A0A0A8ZPJ4"/>
<sequence length="37" mass="4196">MSKVFPDIMSKVDKNKMICDACEFGKHTRTSYVSKGL</sequence>
<name>A0A0A8ZPJ4_ARUDO</name>
<proteinExistence type="predicted"/>
<accession>A0A0A8ZPJ4</accession>
<reference evidence="1" key="1">
    <citation type="submission" date="2014-09" db="EMBL/GenBank/DDBJ databases">
        <authorList>
            <person name="Magalhaes I.L.F."/>
            <person name="Oliveira U."/>
            <person name="Santos F.R."/>
            <person name="Vidigal T.H.D.A."/>
            <person name="Brescovit A.D."/>
            <person name="Santos A.J."/>
        </authorList>
    </citation>
    <scope>NUCLEOTIDE SEQUENCE</scope>
    <source>
        <tissue evidence="1">Shoot tissue taken approximately 20 cm above the soil surface</tissue>
    </source>
</reference>